<dbReference type="EMBL" id="CAMTCP010000234">
    <property type="protein sequence ID" value="CAI3612785.1"/>
    <property type="molecule type" value="Genomic_DNA"/>
</dbReference>
<evidence type="ECO:0000313" key="2">
    <source>
        <dbReference type="EMBL" id="CAI3612785.1"/>
    </source>
</evidence>
<organism evidence="3 4">
    <name type="scientific">Clostridium neonatale</name>
    <dbReference type="NCBI Taxonomy" id="137838"/>
    <lineage>
        <taxon>Bacteria</taxon>
        <taxon>Bacillati</taxon>
        <taxon>Bacillota</taxon>
        <taxon>Clostridia</taxon>
        <taxon>Eubacteriales</taxon>
        <taxon>Clostridiaceae</taxon>
        <taxon>Clostridium</taxon>
    </lineage>
</organism>
<evidence type="ECO:0000313" key="3">
    <source>
        <dbReference type="EMBL" id="PEG31461.1"/>
    </source>
</evidence>
<dbReference type="RefSeq" id="WP_058295616.1">
    <property type="nucleotide sequence ID" value="NZ_CAKJVF010000222.1"/>
</dbReference>
<reference evidence="3 4" key="1">
    <citation type="submission" date="2017-10" db="EMBL/GenBank/DDBJ databases">
        <title>Effective Description of Clostridium neonatale sp. nov. linked to necrotizing enterocolitis in neonates and a clarification of species assignable to the genus Clostridium (Prazmowski 1880) emend. Lawson and Rainey 2016.</title>
        <authorList>
            <person name="Bernard K."/>
            <person name="Burdz T."/>
            <person name="Wiebe D."/>
            <person name="Balcewich B."/>
            <person name="Alfa M."/>
            <person name="Bernier A.-M."/>
        </authorList>
    </citation>
    <scope>NUCLEOTIDE SEQUENCE [LARGE SCALE GENOMIC DNA]</scope>
    <source>
        <strain evidence="3 4">LCDC99A005</strain>
    </source>
</reference>
<dbReference type="Gene3D" id="3.40.630.30">
    <property type="match status" value="1"/>
</dbReference>
<accession>A0A2A7MJF1</accession>
<keyword evidence="2" id="KW-0012">Acyltransferase</keyword>
<dbReference type="OrthoDB" id="9795206at2"/>
<evidence type="ECO:0000313" key="4">
    <source>
        <dbReference type="Proteomes" id="UP000220840"/>
    </source>
</evidence>
<name>A0A2A7MJF1_9CLOT</name>
<dbReference type="EC" id="2.3.1.-" evidence="2"/>
<dbReference type="Proteomes" id="UP001189143">
    <property type="component" value="Unassembled WGS sequence"/>
</dbReference>
<dbReference type="SUPFAM" id="SSF55729">
    <property type="entry name" value="Acyl-CoA N-acyltransferases (Nat)"/>
    <property type="match status" value="1"/>
</dbReference>
<dbReference type="STRING" id="137838.GCA_001458595_02886"/>
<dbReference type="InterPro" id="IPR016181">
    <property type="entry name" value="Acyl_CoA_acyltransferase"/>
</dbReference>
<protein>
    <submittedName>
        <fullName evidence="3">N-acetyltransferase</fullName>
        <ecNumber evidence="2">2.3.1.-</ecNumber>
    </submittedName>
</protein>
<dbReference type="Proteomes" id="UP000220840">
    <property type="component" value="Unassembled WGS sequence"/>
</dbReference>
<dbReference type="AlphaFoldDB" id="A0A2A7MJF1"/>
<dbReference type="GO" id="GO:0016747">
    <property type="term" value="F:acyltransferase activity, transferring groups other than amino-acyl groups"/>
    <property type="evidence" value="ECO:0007669"/>
    <property type="project" value="InterPro"/>
</dbReference>
<reference evidence="2" key="2">
    <citation type="submission" date="2022-10" db="EMBL/GenBank/DDBJ databases">
        <authorList>
            <person name="Aires J."/>
            <person name="Mesa V."/>
        </authorList>
    </citation>
    <scope>NUCLEOTIDE SEQUENCE</scope>
    <source>
        <strain evidence="2">Clostridium neonatale JD116</strain>
    </source>
</reference>
<comment type="caution">
    <text evidence="3">The sequence shown here is derived from an EMBL/GenBank/DDBJ whole genome shotgun (WGS) entry which is preliminary data.</text>
</comment>
<keyword evidence="4" id="KW-1185">Reference proteome</keyword>
<dbReference type="CDD" id="cd04301">
    <property type="entry name" value="NAT_SF"/>
    <property type="match status" value="1"/>
</dbReference>
<feature type="domain" description="N-acetyltransferase" evidence="1">
    <location>
        <begin position="2"/>
        <end position="170"/>
    </location>
</feature>
<dbReference type="PROSITE" id="PS51186">
    <property type="entry name" value="GNAT"/>
    <property type="match status" value="1"/>
</dbReference>
<dbReference type="PANTHER" id="PTHR43415:SF5">
    <property type="entry name" value="ACETYLTRANSFERASE"/>
    <property type="match status" value="1"/>
</dbReference>
<gene>
    <name evidence="2" type="ORF">CNEO2_370048</name>
    <name evidence="3" type="ORF">CQ394_07080</name>
</gene>
<dbReference type="EMBL" id="PDCJ01000001">
    <property type="protein sequence ID" value="PEG31461.1"/>
    <property type="molecule type" value="Genomic_DNA"/>
</dbReference>
<sequence length="173" mass="20315">MIELKLITEEDLINIIKWNENTTSDFLLQWSGNLYSYPLTINQLKYYLRKAEESQNVFIYKIVSEENKMIGTIELKISDEGRTIGRICRVLIGDETYRGKGIGKEAIFKILKIGFENLRLNKITLGVFDFNKSAIKCYEKAGFKKYKLIKNKFKASSEMWNCYEMCINRNEFT</sequence>
<dbReference type="InterPro" id="IPR000182">
    <property type="entry name" value="GNAT_dom"/>
</dbReference>
<proteinExistence type="predicted"/>
<evidence type="ECO:0000259" key="1">
    <source>
        <dbReference type="PROSITE" id="PS51186"/>
    </source>
</evidence>
<dbReference type="Pfam" id="PF00583">
    <property type="entry name" value="Acetyltransf_1"/>
    <property type="match status" value="1"/>
</dbReference>
<dbReference type="PANTHER" id="PTHR43415">
    <property type="entry name" value="SPERMIDINE N(1)-ACETYLTRANSFERASE"/>
    <property type="match status" value="1"/>
</dbReference>
<keyword evidence="3" id="KW-0808">Transferase</keyword>